<dbReference type="Proteomes" id="UP000807469">
    <property type="component" value="Unassembled WGS sequence"/>
</dbReference>
<evidence type="ECO:0000313" key="2">
    <source>
        <dbReference type="EMBL" id="KAF9476532.1"/>
    </source>
</evidence>
<sequence length="282" mass="32442">MPIRLLSFEQHDSILRIELLERNANPATQDDESKIQDLVAKEASYAILSHTWLRSAPGEITYNDWINGNLGSNTPGYHKLVNFCRAAWTNHKLSLGWIDTICINKDSSSELDESIRCMYNWYQRASVCIIHLAQTNLLSEIHLDPWFTRGWTLQELLAPPFVKFYNKDWRKFVQNLDNNKPSRYNFAFNSELLQITEQIATATTLTPDELKDIRTVSLSRRMQLAANRKVTREEDTAYSLMGIFDISMTTAYGEGSIRAFSRLLQKIINSTSTGILDLVWGR</sequence>
<keyword evidence="3" id="KW-1185">Reference proteome</keyword>
<dbReference type="InterPro" id="IPR010730">
    <property type="entry name" value="HET"/>
</dbReference>
<proteinExistence type="predicted"/>
<name>A0A9P5YVN4_9AGAR</name>
<dbReference type="EMBL" id="MU155290">
    <property type="protein sequence ID" value="KAF9476532.1"/>
    <property type="molecule type" value="Genomic_DNA"/>
</dbReference>
<dbReference type="PANTHER" id="PTHR10622">
    <property type="entry name" value="HET DOMAIN-CONTAINING PROTEIN"/>
    <property type="match status" value="1"/>
</dbReference>
<reference evidence="2" key="1">
    <citation type="submission" date="2020-11" db="EMBL/GenBank/DDBJ databases">
        <authorList>
            <consortium name="DOE Joint Genome Institute"/>
            <person name="Ahrendt S."/>
            <person name="Riley R."/>
            <person name="Andreopoulos W."/>
            <person name="Labutti K."/>
            <person name="Pangilinan J."/>
            <person name="Ruiz-Duenas F.J."/>
            <person name="Barrasa J.M."/>
            <person name="Sanchez-Garcia M."/>
            <person name="Camarero S."/>
            <person name="Miyauchi S."/>
            <person name="Serrano A."/>
            <person name="Linde D."/>
            <person name="Babiker R."/>
            <person name="Drula E."/>
            <person name="Ayuso-Fernandez I."/>
            <person name="Pacheco R."/>
            <person name="Padilla G."/>
            <person name="Ferreira P."/>
            <person name="Barriuso J."/>
            <person name="Kellner H."/>
            <person name="Castanera R."/>
            <person name="Alfaro M."/>
            <person name="Ramirez L."/>
            <person name="Pisabarro A.G."/>
            <person name="Kuo A."/>
            <person name="Tritt A."/>
            <person name="Lipzen A."/>
            <person name="He G."/>
            <person name="Yan M."/>
            <person name="Ng V."/>
            <person name="Cullen D."/>
            <person name="Martin F."/>
            <person name="Rosso M.-N."/>
            <person name="Henrissat B."/>
            <person name="Hibbett D."/>
            <person name="Martinez A.T."/>
            <person name="Grigoriev I.V."/>
        </authorList>
    </citation>
    <scope>NUCLEOTIDE SEQUENCE</scope>
    <source>
        <strain evidence="2">CIRM-BRFM 674</strain>
    </source>
</reference>
<organism evidence="2 3">
    <name type="scientific">Pholiota conissans</name>
    <dbReference type="NCBI Taxonomy" id="109636"/>
    <lineage>
        <taxon>Eukaryota</taxon>
        <taxon>Fungi</taxon>
        <taxon>Dikarya</taxon>
        <taxon>Basidiomycota</taxon>
        <taxon>Agaricomycotina</taxon>
        <taxon>Agaricomycetes</taxon>
        <taxon>Agaricomycetidae</taxon>
        <taxon>Agaricales</taxon>
        <taxon>Agaricineae</taxon>
        <taxon>Strophariaceae</taxon>
        <taxon>Pholiota</taxon>
    </lineage>
</organism>
<dbReference type="AlphaFoldDB" id="A0A9P5YVN4"/>
<accession>A0A9P5YVN4</accession>
<feature type="domain" description="Heterokaryon incompatibility" evidence="1">
    <location>
        <begin position="45"/>
        <end position="136"/>
    </location>
</feature>
<dbReference type="OrthoDB" id="4773000at2759"/>
<protein>
    <recommendedName>
        <fullName evidence="1">Heterokaryon incompatibility domain-containing protein</fullName>
    </recommendedName>
</protein>
<evidence type="ECO:0000259" key="1">
    <source>
        <dbReference type="Pfam" id="PF06985"/>
    </source>
</evidence>
<comment type="caution">
    <text evidence="2">The sequence shown here is derived from an EMBL/GenBank/DDBJ whole genome shotgun (WGS) entry which is preliminary data.</text>
</comment>
<gene>
    <name evidence="2" type="ORF">BDN70DRAFT_951103</name>
</gene>
<dbReference type="Pfam" id="PF06985">
    <property type="entry name" value="HET"/>
    <property type="match status" value="1"/>
</dbReference>
<evidence type="ECO:0000313" key="3">
    <source>
        <dbReference type="Proteomes" id="UP000807469"/>
    </source>
</evidence>
<dbReference type="PANTHER" id="PTHR10622:SF12">
    <property type="entry name" value="HET DOMAIN-CONTAINING PROTEIN"/>
    <property type="match status" value="1"/>
</dbReference>